<dbReference type="InterPro" id="IPR046959">
    <property type="entry name" value="PRK1-6/SRF4-like"/>
</dbReference>
<dbReference type="GO" id="GO:0004672">
    <property type="term" value="F:protein kinase activity"/>
    <property type="evidence" value="ECO:0007669"/>
    <property type="project" value="InterPro"/>
</dbReference>
<dbReference type="FunFam" id="1.10.510.10:FF:000782">
    <property type="entry name" value="Leucine-rich repeat protein kinase family protein"/>
    <property type="match status" value="1"/>
</dbReference>
<evidence type="ECO:0000256" key="1">
    <source>
        <dbReference type="ARBA" id="ARBA00004479"/>
    </source>
</evidence>
<feature type="compositionally biased region" description="Basic and acidic residues" evidence="14">
    <location>
        <begin position="892"/>
        <end position="901"/>
    </location>
</feature>
<keyword evidence="5 15" id="KW-0812">Transmembrane</keyword>
<dbReference type="InterPro" id="IPR000719">
    <property type="entry name" value="Prot_kinase_dom"/>
</dbReference>
<feature type="transmembrane region" description="Helical" evidence="15">
    <location>
        <begin position="638"/>
        <end position="661"/>
    </location>
</feature>
<dbReference type="AlphaFoldDB" id="A0AAD6MBP8"/>
<dbReference type="GO" id="GO:0005524">
    <property type="term" value="F:ATP binding"/>
    <property type="evidence" value="ECO:0007669"/>
    <property type="project" value="UniProtKB-KW"/>
</dbReference>
<keyword evidence="4" id="KW-0433">Leucine-rich repeat</keyword>
<keyword evidence="13" id="KW-0325">Glycoprotein</keyword>
<comment type="subcellular location">
    <subcellularLocation>
        <location evidence="1">Membrane</location>
        <topology evidence="1">Single-pass type I membrane protein</topology>
    </subcellularLocation>
</comment>
<feature type="region of interest" description="Disordered" evidence="14">
    <location>
        <begin position="597"/>
        <end position="630"/>
    </location>
</feature>
<dbReference type="Pfam" id="PF08263">
    <property type="entry name" value="LRRNT_2"/>
    <property type="match status" value="1"/>
</dbReference>
<dbReference type="PANTHER" id="PTHR48007:SF83">
    <property type="entry name" value="PROTEIN KINASE DOMAIN-CONTAINING PROTEIN"/>
    <property type="match status" value="1"/>
</dbReference>
<dbReference type="InterPro" id="IPR008271">
    <property type="entry name" value="Ser/Thr_kinase_AS"/>
</dbReference>
<accession>A0AAD6MBP8</accession>
<keyword evidence="7" id="KW-0677">Repeat</keyword>
<evidence type="ECO:0000256" key="15">
    <source>
        <dbReference type="SAM" id="Phobius"/>
    </source>
</evidence>
<evidence type="ECO:0000256" key="14">
    <source>
        <dbReference type="SAM" id="MobiDB-lite"/>
    </source>
</evidence>
<comment type="similarity">
    <text evidence="2">Belongs to the protein kinase superfamily. Ser/Thr protein kinase family.</text>
</comment>
<keyword evidence="10 15" id="KW-1133">Transmembrane helix</keyword>
<dbReference type="InterPro" id="IPR011009">
    <property type="entry name" value="Kinase-like_dom_sf"/>
</dbReference>
<sequence length="1033" mass="115883">MYASATCSRSDFFRKRRDALTRLLPQSAKRFDSCEYSRQSDFDAPVAEIQLPLNFGLLPQTAKRFDSVSFATFRLSFPGCRNSHVCFCYWFHIRLRPQTVKRFDSVTFAAFRLRFPGCRNSHVCFCYLFHIRLRPQTVKRFDSVTFAAFRLRFLVAFEFRVIPLEHVCYCYLFHIRLLPQTAKRFDSHVCYCYFFHIRLLPQTAKRFDSVSFATFRLLCPGCRNSVAFEFRVIPLEHVCFCFLIHIRLLPQMAKRFDSVSFAAFRLRCPGCRNSVAFEFRVIPLEHVCFCHLFHIRLLPQRTKRFDSIRLLPQTARCFDSAFFSLAWFSASESLVSCLNNEGYALLSFKQSIHEDPEGSLSNWNSSDDNPCSWNGVTCKDFKVMSVSIPKKRLYGFLPSALGSLSDLRHVNLRNNRFFGSLPAELFQAQGLQSLVLYGNSLSGSLPNQFGKLKYLQTLDLSQNFFNGSVPTSFVLCKRLRALDLSQNNFTGYLPVGFGASLVSLEKLDLSFNKFNGSIPSDMGNLSSLQGTADLSHNLFTGSIPASLGNLPEKVYIDLTYNNLSGPIPQTGALMNRGPTAFIGNPGLCGPPLKNPCSSDTDGAAAPSSIPFLPNNSPPQDSDSNGRKSEKGRGLSKTAVVAIIVSDVIGICLVGLLFSYCYSRVCQRSKDRNGNSYGFEKGGKKRKECFCFRKDESETLSENVEQYDLVPLDAQVAFDLDELLKASAFVLGKSGIGIVYKVVLEDGHTLAVRRLGEGGSQRFKEFQTEVEAIGKLRHPNIVILRAYYWSVDEKLLIYDYIPNGSLATALHGKPGMVSYTPLSWSDRLKIIKGIAKGLVYLHEFSPKKYVHGDLKPSNVLLGQNMEPHISDFGLGRLATIAGGSPTLESNRIASEKPQERQQKGAPSSEVATVSSTNLGSYYQAPEALKVLKPSQKWDVYSYGVILLEMITGRSSMVHVGASEMYLVHWIQLCIEEQKPLADVLDPYLAPDVDKEEEIIAVLKIAMACVHSSPERRPTMRHVSDVFNRLAVSSD</sequence>
<dbReference type="Gene3D" id="3.80.10.10">
    <property type="entry name" value="Ribonuclease Inhibitor"/>
    <property type="match status" value="2"/>
</dbReference>
<evidence type="ECO:0000256" key="8">
    <source>
        <dbReference type="ARBA" id="ARBA00022741"/>
    </source>
</evidence>
<name>A0AAD6MBP8_9ROSI</name>
<dbReference type="InterPro" id="IPR032675">
    <property type="entry name" value="LRR_dom_sf"/>
</dbReference>
<proteinExistence type="inferred from homology"/>
<evidence type="ECO:0000256" key="9">
    <source>
        <dbReference type="ARBA" id="ARBA00022840"/>
    </source>
</evidence>
<feature type="compositionally biased region" description="Polar residues" evidence="14">
    <location>
        <begin position="613"/>
        <end position="622"/>
    </location>
</feature>
<feature type="region of interest" description="Disordered" evidence="14">
    <location>
        <begin position="887"/>
        <end position="910"/>
    </location>
</feature>
<dbReference type="SMART" id="SM00369">
    <property type="entry name" value="LRR_TYP"/>
    <property type="match status" value="2"/>
</dbReference>
<dbReference type="SUPFAM" id="SSF52058">
    <property type="entry name" value="L domain-like"/>
    <property type="match status" value="1"/>
</dbReference>
<gene>
    <name evidence="17" type="ORF">NC653_025273</name>
</gene>
<dbReference type="PANTHER" id="PTHR48007">
    <property type="entry name" value="LEUCINE-RICH REPEAT RECEPTOR-LIKE PROTEIN KINASE PXC1"/>
    <property type="match status" value="1"/>
</dbReference>
<evidence type="ECO:0000256" key="3">
    <source>
        <dbReference type="ARBA" id="ARBA00022553"/>
    </source>
</evidence>
<dbReference type="PROSITE" id="PS00108">
    <property type="entry name" value="PROTEIN_KINASE_ST"/>
    <property type="match status" value="1"/>
</dbReference>
<dbReference type="InterPro" id="IPR013210">
    <property type="entry name" value="LRR_N_plant-typ"/>
</dbReference>
<dbReference type="FunFam" id="3.80.10.10:FF:000722">
    <property type="entry name" value="Leucine-rich repeat receptor-like protein kinase"/>
    <property type="match status" value="1"/>
</dbReference>
<dbReference type="Pfam" id="PF00560">
    <property type="entry name" value="LRR_1"/>
    <property type="match status" value="2"/>
</dbReference>
<evidence type="ECO:0000256" key="10">
    <source>
        <dbReference type="ARBA" id="ARBA00022989"/>
    </source>
</evidence>
<dbReference type="FunFam" id="3.80.10.10:FF:000101">
    <property type="entry name" value="LRR receptor-like serine/threonine-protein kinase ERECTA"/>
    <property type="match status" value="1"/>
</dbReference>
<keyword evidence="11 15" id="KW-0472">Membrane</keyword>
<dbReference type="InterPro" id="IPR003591">
    <property type="entry name" value="Leu-rich_rpt_typical-subtyp"/>
</dbReference>
<dbReference type="Proteomes" id="UP001164929">
    <property type="component" value="Chromosome 10"/>
</dbReference>
<dbReference type="EMBL" id="JAQIZT010000010">
    <property type="protein sequence ID" value="KAJ6982109.1"/>
    <property type="molecule type" value="Genomic_DNA"/>
</dbReference>
<dbReference type="SUPFAM" id="SSF56112">
    <property type="entry name" value="Protein kinase-like (PK-like)"/>
    <property type="match status" value="1"/>
</dbReference>
<evidence type="ECO:0000313" key="18">
    <source>
        <dbReference type="Proteomes" id="UP001164929"/>
    </source>
</evidence>
<dbReference type="CDD" id="cd14066">
    <property type="entry name" value="STKc_IRAK"/>
    <property type="match status" value="1"/>
</dbReference>
<dbReference type="Pfam" id="PF13855">
    <property type="entry name" value="LRR_8"/>
    <property type="match status" value="1"/>
</dbReference>
<keyword evidence="9" id="KW-0067">ATP-binding</keyword>
<evidence type="ECO:0000256" key="13">
    <source>
        <dbReference type="ARBA" id="ARBA00023180"/>
    </source>
</evidence>
<evidence type="ECO:0000313" key="17">
    <source>
        <dbReference type="EMBL" id="KAJ6982109.1"/>
    </source>
</evidence>
<dbReference type="GO" id="GO:0016020">
    <property type="term" value="C:membrane"/>
    <property type="evidence" value="ECO:0007669"/>
    <property type="project" value="UniProtKB-SubCell"/>
</dbReference>
<keyword evidence="3" id="KW-0597">Phosphoprotein</keyword>
<comment type="caution">
    <text evidence="17">The sequence shown here is derived from an EMBL/GenBank/DDBJ whole genome shotgun (WGS) entry which is preliminary data.</text>
</comment>
<keyword evidence="12" id="KW-0675">Receptor</keyword>
<evidence type="ECO:0000256" key="12">
    <source>
        <dbReference type="ARBA" id="ARBA00023170"/>
    </source>
</evidence>
<dbReference type="Pfam" id="PF00069">
    <property type="entry name" value="Pkinase"/>
    <property type="match status" value="1"/>
</dbReference>
<dbReference type="PROSITE" id="PS50011">
    <property type="entry name" value="PROTEIN_KINASE_DOM"/>
    <property type="match status" value="1"/>
</dbReference>
<dbReference type="InterPro" id="IPR001611">
    <property type="entry name" value="Leu-rich_rpt"/>
</dbReference>
<keyword evidence="18" id="KW-1185">Reference proteome</keyword>
<evidence type="ECO:0000256" key="4">
    <source>
        <dbReference type="ARBA" id="ARBA00022614"/>
    </source>
</evidence>
<evidence type="ECO:0000256" key="5">
    <source>
        <dbReference type="ARBA" id="ARBA00022692"/>
    </source>
</evidence>
<evidence type="ECO:0000256" key="11">
    <source>
        <dbReference type="ARBA" id="ARBA00023136"/>
    </source>
</evidence>
<reference evidence="17" key="1">
    <citation type="journal article" date="2023" name="Mol. Ecol. Resour.">
        <title>Chromosome-level genome assembly of a triploid poplar Populus alba 'Berolinensis'.</title>
        <authorList>
            <person name="Chen S."/>
            <person name="Yu Y."/>
            <person name="Wang X."/>
            <person name="Wang S."/>
            <person name="Zhang T."/>
            <person name="Zhou Y."/>
            <person name="He R."/>
            <person name="Meng N."/>
            <person name="Wang Y."/>
            <person name="Liu W."/>
            <person name="Liu Z."/>
            <person name="Liu J."/>
            <person name="Guo Q."/>
            <person name="Huang H."/>
            <person name="Sederoff R.R."/>
            <person name="Wang G."/>
            <person name="Qu G."/>
            <person name="Chen S."/>
        </authorList>
    </citation>
    <scope>NUCLEOTIDE SEQUENCE</scope>
    <source>
        <strain evidence="17">SC-2020</strain>
    </source>
</reference>
<evidence type="ECO:0000256" key="2">
    <source>
        <dbReference type="ARBA" id="ARBA00008684"/>
    </source>
</evidence>
<evidence type="ECO:0000256" key="7">
    <source>
        <dbReference type="ARBA" id="ARBA00022737"/>
    </source>
</evidence>
<keyword evidence="6" id="KW-0732">Signal</keyword>
<dbReference type="Gene3D" id="3.30.200.20">
    <property type="entry name" value="Phosphorylase Kinase, domain 1"/>
    <property type="match status" value="1"/>
</dbReference>
<feature type="domain" description="Protein kinase" evidence="16">
    <location>
        <begin position="724"/>
        <end position="1025"/>
    </location>
</feature>
<keyword evidence="8" id="KW-0547">Nucleotide-binding</keyword>
<evidence type="ECO:0000256" key="6">
    <source>
        <dbReference type="ARBA" id="ARBA00022729"/>
    </source>
</evidence>
<dbReference type="SMART" id="SM00220">
    <property type="entry name" value="S_TKc"/>
    <property type="match status" value="1"/>
</dbReference>
<protein>
    <recommendedName>
        <fullName evidence="16">Protein kinase domain-containing protein</fullName>
    </recommendedName>
</protein>
<organism evidence="17 18">
    <name type="scientific">Populus alba x Populus x berolinensis</name>
    <dbReference type="NCBI Taxonomy" id="444605"/>
    <lineage>
        <taxon>Eukaryota</taxon>
        <taxon>Viridiplantae</taxon>
        <taxon>Streptophyta</taxon>
        <taxon>Embryophyta</taxon>
        <taxon>Tracheophyta</taxon>
        <taxon>Spermatophyta</taxon>
        <taxon>Magnoliopsida</taxon>
        <taxon>eudicotyledons</taxon>
        <taxon>Gunneridae</taxon>
        <taxon>Pentapetalae</taxon>
        <taxon>rosids</taxon>
        <taxon>fabids</taxon>
        <taxon>Malpighiales</taxon>
        <taxon>Salicaceae</taxon>
        <taxon>Saliceae</taxon>
        <taxon>Populus</taxon>
    </lineage>
</organism>
<evidence type="ECO:0000259" key="16">
    <source>
        <dbReference type="PROSITE" id="PS50011"/>
    </source>
</evidence>
<dbReference type="Gene3D" id="1.10.510.10">
    <property type="entry name" value="Transferase(Phosphotransferase) domain 1"/>
    <property type="match status" value="1"/>
</dbReference>
<dbReference type="FunFam" id="3.30.200.20:FF:000467">
    <property type="entry name" value="Leucine-rich repeat receptor-like protein kinase"/>
    <property type="match status" value="1"/>
</dbReference>